<reference evidence="4" key="2">
    <citation type="submission" date="2014-03" db="EMBL/GenBank/DDBJ databases">
        <authorList>
            <person name="Genoscope - CEA"/>
        </authorList>
    </citation>
    <scope>NUCLEOTIDE SEQUENCE</scope>
</reference>
<dbReference type="SUPFAM" id="SSF52799">
    <property type="entry name" value="(Phosphotyrosine protein) phosphatases II"/>
    <property type="match status" value="1"/>
</dbReference>
<dbReference type="PANTHER" id="PTHR10807">
    <property type="entry name" value="MYOTUBULARIN-RELATED"/>
    <property type="match status" value="1"/>
</dbReference>
<dbReference type="Proteomes" id="UP000193380">
    <property type="component" value="Unassembled WGS sequence"/>
</dbReference>
<dbReference type="InterPro" id="IPR010569">
    <property type="entry name" value="Myotubularin-like_Pase_dom"/>
</dbReference>
<protein>
    <recommendedName>
        <fullName evidence="3">Myotubularin phosphatase domain-containing protein</fullName>
    </recommendedName>
</protein>
<dbReference type="InterPro" id="IPR030564">
    <property type="entry name" value="Myotubularin"/>
</dbReference>
<evidence type="ECO:0000259" key="3">
    <source>
        <dbReference type="PROSITE" id="PS51339"/>
    </source>
</evidence>
<comment type="similarity">
    <text evidence="1">Belongs to the protein-tyrosine phosphatase family. Non-receptor class myotubularin subfamily.</text>
</comment>
<feature type="transmembrane region" description="Helical" evidence="2">
    <location>
        <begin position="74"/>
        <end position="91"/>
    </location>
</feature>
<keyword evidence="2" id="KW-1133">Transmembrane helix</keyword>
<dbReference type="PROSITE" id="PS51339">
    <property type="entry name" value="PPASE_MYOTUBULARIN"/>
    <property type="match status" value="1"/>
</dbReference>
<evidence type="ECO:0000313" key="5">
    <source>
        <dbReference type="Proteomes" id="UP000193380"/>
    </source>
</evidence>
<dbReference type="GO" id="GO:0046856">
    <property type="term" value="P:phosphatidylinositol dephosphorylation"/>
    <property type="evidence" value="ECO:0007669"/>
    <property type="project" value="TreeGrafter"/>
</dbReference>
<dbReference type="STRING" id="8022.A0A060XBK4"/>
<accession>A0A060XBK4</accession>
<dbReference type="EMBL" id="FR905156">
    <property type="protein sequence ID" value="CDQ76607.1"/>
    <property type="molecule type" value="Genomic_DNA"/>
</dbReference>
<keyword evidence="2" id="KW-0812">Transmembrane</keyword>
<feature type="domain" description="Myotubularin phosphatase" evidence="3">
    <location>
        <begin position="1"/>
        <end position="93"/>
    </location>
</feature>
<dbReference type="GO" id="GO:0106018">
    <property type="term" value="F:phosphatidylinositol-3,5-bisphosphate phosphatase activity"/>
    <property type="evidence" value="ECO:0007669"/>
    <property type="project" value="TreeGrafter"/>
</dbReference>
<evidence type="ECO:0000256" key="2">
    <source>
        <dbReference type="SAM" id="Phobius"/>
    </source>
</evidence>
<dbReference type="GO" id="GO:0005737">
    <property type="term" value="C:cytoplasm"/>
    <property type="evidence" value="ECO:0007669"/>
    <property type="project" value="TreeGrafter"/>
</dbReference>
<dbReference type="GO" id="GO:0004438">
    <property type="term" value="F:phosphatidylinositol-3-phosphate phosphatase activity"/>
    <property type="evidence" value="ECO:0007669"/>
    <property type="project" value="TreeGrafter"/>
</dbReference>
<evidence type="ECO:0000313" key="4">
    <source>
        <dbReference type="EMBL" id="CDQ76607.1"/>
    </source>
</evidence>
<organism evidence="4 5">
    <name type="scientific">Oncorhynchus mykiss</name>
    <name type="common">Rainbow trout</name>
    <name type="synonym">Salmo gairdneri</name>
    <dbReference type="NCBI Taxonomy" id="8022"/>
    <lineage>
        <taxon>Eukaryota</taxon>
        <taxon>Metazoa</taxon>
        <taxon>Chordata</taxon>
        <taxon>Craniata</taxon>
        <taxon>Vertebrata</taxon>
        <taxon>Euteleostomi</taxon>
        <taxon>Actinopterygii</taxon>
        <taxon>Neopterygii</taxon>
        <taxon>Teleostei</taxon>
        <taxon>Protacanthopterygii</taxon>
        <taxon>Salmoniformes</taxon>
        <taxon>Salmonidae</taxon>
        <taxon>Salmoninae</taxon>
        <taxon>Oncorhynchus</taxon>
    </lineage>
</organism>
<dbReference type="PANTHER" id="PTHR10807:SF35">
    <property type="entry name" value="MYOTUBULARIN-RELATED PROTEIN 7"/>
    <property type="match status" value="1"/>
</dbReference>
<sequence length="93" mass="10853">MGVPNHLWILSPVNRDYKVSDTYPAELYVPKSATHPVIVGSSKFRSRGRFPTLSYYCKENHVSLDRSLKTTGHVYFYILSLIYIYIYILYINT</sequence>
<dbReference type="Pfam" id="PF06602">
    <property type="entry name" value="Myotub-related"/>
    <property type="match status" value="1"/>
</dbReference>
<evidence type="ECO:0000256" key="1">
    <source>
        <dbReference type="ARBA" id="ARBA00007471"/>
    </source>
</evidence>
<dbReference type="AlphaFoldDB" id="A0A060XBK4"/>
<keyword evidence="2" id="KW-0472">Membrane</keyword>
<gene>
    <name evidence="4" type="ORF">GSONMT00053095001</name>
</gene>
<reference evidence="4" key="1">
    <citation type="journal article" date="2014" name="Nat. Commun.">
        <title>The rainbow trout genome provides novel insights into evolution after whole-genome duplication in vertebrates.</title>
        <authorList>
            <person name="Berthelot C."/>
            <person name="Brunet F."/>
            <person name="Chalopin D."/>
            <person name="Juanchich A."/>
            <person name="Bernard M."/>
            <person name="Noel B."/>
            <person name="Bento P."/>
            <person name="Da Silva C."/>
            <person name="Labadie K."/>
            <person name="Alberti A."/>
            <person name="Aury J.M."/>
            <person name="Louis A."/>
            <person name="Dehais P."/>
            <person name="Bardou P."/>
            <person name="Montfort J."/>
            <person name="Klopp C."/>
            <person name="Cabau C."/>
            <person name="Gaspin C."/>
            <person name="Thorgaard G.H."/>
            <person name="Boussaha M."/>
            <person name="Quillet E."/>
            <person name="Guyomard R."/>
            <person name="Galiana D."/>
            <person name="Bobe J."/>
            <person name="Volff J.N."/>
            <person name="Genet C."/>
            <person name="Wincker P."/>
            <person name="Jaillon O."/>
            <person name="Roest Crollius H."/>
            <person name="Guiguen Y."/>
        </authorList>
    </citation>
    <scope>NUCLEOTIDE SEQUENCE [LARGE SCALE GENOMIC DNA]</scope>
</reference>
<dbReference type="PaxDb" id="8022-A0A060XBK4"/>
<name>A0A060XBK4_ONCMY</name>
<dbReference type="InterPro" id="IPR029021">
    <property type="entry name" value="Prot-tyrosine_phosphatase-like"/>
</dbReference>
<proteinExistence type="inferred from homology"/>